<evidence type="ECO:0000256" key="1">
    <source>
        <dbReference type="SAM" id="Phobius"/>
    </source>
</evidence>
<dbReference type="InterPro" id="IPR053065">
    <property type="entry name" value="Archenteron_Induction-Rel"/>
</dbReference>
<dbReference type="PANTHER" id="PTHR36853">
    <property type="entry name" value="EXPRESSED PROTEIN"/>
    <property type="match status" value="1"/>
</dbReference>
<name>A0A5N6WJ37_9EURO</name>
<keyword evidence="2" id="KW-0732">Signal</keyword>
<dbReference type="Pfam" id="PF12955">
    <property type="entry name" value="Vps3844_C"/>
    <property type="match status" value="1"/>
</dbReference>
<evidence type="ECO:0000313" key="5">
    <source>
        <dbReference type="Proteomes" id="UP000325945"/>
    </source>
</evidence>
<keyword evidence="1" id="KW-1133">Transmembrane helix</keyword>
<feature type="transmembrane region" description="Helical" evidence="1">
    <location>
        <begin position="369"/>
        <end position="391"/>
    </location>
</feature>
<keyword evidence="5" id="KW-1185">Reference proteome</keyword>
<keyword evidence="1" id="KW-0812">Transmembrane</keyword>
<reference evidence="5" key="1">
    <citation type="submission" date="2019-04" db="EMBL/GenBank/DDBJ databases">
        <title>Friends and foes A comparative genomics studyof 23 Aspergillus species from section Flavi.</title>
        <authorList>
            <consortium name="DOE Joint Genome Institute"/>
            <person name="Kjaerbolling I."/>
            <person name="Vesth T."/>
            <person name="Frisvad J.C."/>
            <person name="Nybo J.L."/>
            <person name="Theobald S."/>
            <person name="Kildgaard S."/>
            <person name="Isbrandt T."/>
            <person name="Kuo A."/>
            <person name="Sato A."/>
            <person name="Lyhne E.K."/>
            <person name="Kogle M.E."/>
            <person name="Wiebenga A."/>
            <person name="Kun R.S."/>
            <person name="Lubbers R.J."/>
            <person name="Makela M.R."/>
            <person name="Barry K."/>
            <person name="Chovatia M."/>
            <person name="Clum A."/>
            <person name="Daum C."/>
            <person name="Haridas S."/>
            <person name="He G."/>
            <person name="LaButti K."/>
            <person name="Lipzen A."/>
            <person name="Mondo S."/>
            <person name="Riley R."/>
            <person name="Salamov A."/>
            <person name="Simmons B.A."/>
            <person name="Magnuson J.K."/>
            <person name="Henrissat B."/>
            <person name="Mortensen U.H."/>
            <person name="Larsen T.O."/>
            <person name="Devries R.P."/>
            <person name="Grigoriev I.V."/>
            <person name="Machida M."/>
            <person name="Baker S.E."/>
            <person name="Andersen M.R."/>
        </authorList>
    </citation>
    <scope>NUCLEOTIDE SEQUENCE [LARGE SCALE GENOMIC DNA]</scope>
    <source>
        <strain evidence="5">CBS 130017</strain>
    </source>
</reference>
<accession>A0A5N6WJ37</accession>
<evidence type="ECO:0000313" key="4">
    <source>
        <dbReference type="EMBL" id="KAE8320861.1"/>
    </source>
</evidence>
<feature type="domain" description="Vacuolar sorting protein Vps3844 C-terminal" evidence="3">
    <location>
        <begin position="298"/>
        <end position="404"/>
    </location>
</feature>
<evidence type="ECO:0000259" key="3">
    <source>
        <dbReference type="Pfam" id="PF12955"/>
    </source>
</evidence>
<sequence>MHRLTSLLSLSLAIASGTKALDASIFTFGPSPPWQNIKTPVVTDDVARHILELRMNVPTVSALGKWDQDIVELLDRYGGAPHPLFGGDIDYKDVTRSLVILEGIGAGLGSAIQQEYQGDLMIGSPSANYLIDDFLDSTSEANSDGYVTATKNYCKSDSGGGTGFDVLQTIENCIPKGSALEAVAHVFGKELLGIVEVAETWVDEQSLTAVLKISFQQFPDEYVGSGSVVDSLTSVLHGLRALSSEVRQVTAVLLPTINQGKGLKRKVDPRGAVKEEASVRSTSAAVMTTLQRQTHPVCFTSNSSCNLATDSCSGHGFCYKKSGSANDEAASDCYACKCKSTIVTKEDGTVQKIRWGGPACQKRDISSPFFLIAGISILVVMAAGTAVGMLFRIGQNELPGVISAGVGPAKAQK</sequence>
<dbReference type="EMBL" id="ML741894">
    <property type="protein sequence ID" value="KAE8320861.1"/>
    <property type="molecule type" value="Genomic_DNA"/>
</dbReference>
<dbReference type="Proteomes" id="UP000325945">
    <property type="component" value="Unassembled WGS sequence"/>
</dbReference>
<gene>
    <name evidence="4" type="ORF">BDV39DRAFT_30588</name>
</gene>
<dbReference type="InterPro" id="IPR024382">
    <property type="entry name" value="Vps3844_C"/>
</dbReference>
<dbReference type="GO" id="GO:0005783">
    <property type="term" value="C:endoplasmic reticulum"/>
    <property type="evidence" value="ECO:0007669"/>
    <property type="project" value="TreeGrafter"/>
</dbReference>
<keyword evidence="1" id="KW-0472">Membrane</keyword>
<feature type="chain" id="PRO_5024936829" description="Vacuolar sorting protein Vps3844 C-terminal domain-containing protein" evidence="2">
    <location>
        <begin position="21"/>
        <end position="413"/>
    </location>
</feature>
<organism evidence="4 5">
    <name type="scientific">Aspergillus sergii</name>
    <dbReference type="NCBI Taxonomy" id="1034303"/>
    <lineage>
        <taxon>Eukaryota</taxon>
        <taxon>Fungi</taxon>
        <taxon>Dikarya</taxon>
        <taxon>Ascomycota</taxon>
        <taxon>Pezizomycotina</taxon>
        <taxon>Eurotiomycetes</taxon>
        <taxon>Eurotiomycetidae</taxon>
        <taxon>Eurotiales</taxon>
        <taxon>Aspergillaceae</taxon>
        <taxon>Aspergillus</taxon>
        <taxon>Aspergillus subgen. Circumdati</taxon>
    </lineage>
</organism>
<dbReference type="AlphaFoldDB" id="A0A5N6WJ37"/>
<dbReference type="PANTHER" id="PTHR36853:SF1">
    <property type="entry name" value="DUF3844 DOMAIN-CONTAINING PROTEIN"/>
    <property type="match status" value="1"/>
</dbReference>
<feature type="signal peptide" evidence="2">
    <location>
        <begin position="1"/>
        <end position="20"/>
    </location>
</feature>
<protein>
    <recommendedName>
        <fullName evidence="3">Vacuolar sorting protein Vps3844 C-terminal domain-containing protein</fullName>
    </recommendedName>
</protein>
<evidence type="ECO:0000256" key="2">
    <source>
        <dbReference type="SAM" id="SignalP"/>
    </source>
</evidence>
<proteinExistence type="predicted"/>